<evidence type="ECO:0000259" key="5">
    <source>
        <dbReference type="PROSITE" id="PS50059"/>
    </source>
</evidence>
<dbReference type="Gene3D" id="3.10.50.40">
    <property type="match status" value="1"/>
</dbReference>
<dbReference type="Pfam" id="PF00254">
    <property type="entry name" value="FKBP_C"/>
    <property type="match status" value="1"/>
</dbReference>
<dbReference type="SUPFAM" id="SSF54534">
    <property type="entry name" value="FKBP-like"/>
    <property type="match status" value="1"/>
</dbReference>
<evidence type="ECO:0000256" key="2">
    <source>
        <dbReference type="ARBA" id="ARBA00013194"/>
    </source>
</evidence>
<dbReference type="GO" id="GO:0006457">
    <property type="term" value="P:protein folding"/>
    <property type="evidence" value="ECO:0007669"/>
    <property type="project" value="InterPro"/>
</dbReference>
<keyword evidence="3" id="KW-0697">Rotamase</keyword>
<evidence type="ECO:0000313" key="6">
    <source>
        <dbReference type="EMBL" id="VAW70884.1"/>
    </source>
</evidence>
<accession>A0A3B0YPU2</accession>
<keyword evidence="4 6" id="KW-0413">Isomerase</keyword>
<dbReference type="EC" id="5.2.1.8" evidence="2"/>
<proteinExistence type="predicted"/>
<dbReference type="InterPro" id="IPR001179">
    <property type="entry name" value="PPIase_FKBP_dom"/>
</dbReference>
<dbReference type="Gene3D" id="1.10.287.460">
    <property type="entry name" value="Peptidyl-prolyl cis-trans isomerase, FKBP-type, N-terminal domain"/>
    <property type="match status" value="1"/>
</dbReference>
<dbReference type="PANTHER" id="PTHR43811">
    <property type="entry name" value="FKBP-TYPE PEPTIDYL-PROLYL CIS-TRANS ISOMERASE FKPA"/>
    <property type="match status" value="1"/>
</dbReference>
<dbReference type="EMBL" id="UOFL01000003">
    <property type="protein sequence ID" value="VAW70884.1"/>
    <property type="molecule type" value="Genomic_DNA"/>
</dbReference>
<dbReference type="PROSITE" id="PS50059">
    <property type="entry name" value="FKBP_PPIASE"/>
    <property type="match status" value="1"/>
</dbReference>
<dbReference type="InterPro" id="IPR000774">
    <property type="entry name" value="PPIase_FKBP_N"/>
</dbReference>
<name>A0A3B0YPU2_9ZZZZ</name>
<organism evidence="6">
    <name type="scientific">hydrothermal vent metagenome</name>
    <dbReference type="NCBI Taxonomy" id="652676"/>
    <lineage>
        <taxon>unclassified sequences</taxon>
        <taxon>metagenomes</taxon>
        <taxon>ecological metagenomes</taxon>
    </lineage>
</organism>
<evidence type="ECO:0000256" key="4">
    <source>
        <dbReference type="ARBA" id="ARBA00023235"/>
    </source>
</evidence>
<dbReference type="AlphaFoldDB" id="A0A3B0YPU2"/>
<protein>
    <recommendedName>
        <fullName evidence="2">peptidylprolyl isomerase</fullName>
        <ecNumber evidence="2">5.2.1.8</ecNumber>
    </recommendedName>
</protein>
<dbReference type="PANTHER" id="PTHR43811:SF19">
    <property type="entry name" value="39 KDA FK506-BINDING NUCLEAR PROTEIN"/>
    <property type="match status" value="1"/>
</dbReference>
<comment type="catalytic activity">
    <reaction evidence="1">
        <text>[protein]-peptidylproline (omega=180) = [protein]-peptidylproline (omega=0)</text>
        <dbReference type="Rhea" id="RHEA:16237"/>
        <dbReference type="Rhea" id="RHEA-COMP:10747"/>
        <dbReference type="Rhea" id="RHEA-COMP:10748"/>
        <dbReference type="ChEBI" id="CHEBI:83833"/>
        <dbReference type="ChEBI" id="CHEBI:83834"/>
        <dbReference type="EC" id="5.2.1.8"/>
    </reaction>
</comment>
<gene>
    <name evidence="6" type="ORF">MNBD_GAMMA12-334</name>
</gene>
<evidence type="ECO:0000256" key="1">
    <source>
        <dbReference type="ARBA" id="ARBA00000971"/>
    </source>
</evidence>
<evidence type="ECO:0000256" key="3">
    <source>
        <dbReference type="ARBA" id="ARBA00023110"/>
    </source>
</evidence>
<dbReference type="Pfam" id="PF01346">
    <property type="entry name" value="FKBP_N"/>
    <property type="match status" value="1"/>
</dbReference>
<reference evidence="6" key="1">
    <citation type="submission" date="2018-06" db="EMBL/GenBank/DDBJ databases">
        <authorList>
            <person name="Zhirakovskaya E."/>
        </authorList>
    </citation>
    <scope>NUCLEOTIDE SEQUENCE</scope>
</reference>
<sequence length="241" mass="25633">MKYNKLLLPLLGLSIASPNLMAVDLKTEKAKLGYSIGVFMGGSLKRQGITDVDPKALAQAVKDVLSGAKLKLSTAQMKATLESSRKKLFAKRAVEAKKSKAAGEAFLAANKKKKGVKVLASGLQYQIMKVGKGPKPKATDKVTVHYHGTLINGKVFDSSVKRGTPASFPVNGVIKGWQEILPLMPTGSKWKVFVPSNLAYGPRRAGALIGPSSTLVFEIELISIAKPAKVAVPAKATKPLK</sequence>
<feature type="domain" description="PPIase FKBP-type" evidence="5">
    <location>
        <begin position="139"/>
        <end position="225"/>
    </location>
</feature>
<dbReference type="InterPro" id="IPR046357">
    <property type="entry name" value="PPIase_dom_sf"/>
</dbReference>
<dbReference type="InterPro" id="IPR036944">
    <property type="entry name" value="PPIase_FKBP_N_sf"/>
</dbReference>
<dbReference type="GO" id="GO:0003755">
    <property type="term" value="F:peptidyl-prolyl cis-trans isomerase activity"/>
    <property type="evidence" value="ECO:0007669"/>
    <property type="project" value="UniProtKB-KW"/>
</dbReference>